<gene>
    <name evidence="2" type="ORF">ACEN34_10555</name>
</gene>
<accession>A0ABW8UDY7</accession>
<feature type="transmembrane region" description="Helical" evidence="1">
    <location>
        <begin position="230"/>
        <end position="252"/>
    </location>
</feature>
<keyword evidence="1" id="KW-0472">Membrane</keyword>
<evidence type="ECO:0000256" key="1">
    <source>
        <dbReference type="SAM" id="Phobius"/>
    </source>
</evidence>
<organism evidence="2 3">
    <name type="scientific">Loigolactobacillus zhaoyuanensis</name>
    <dbReference type="NCBI Taxonomy" id="2486017"/>
    <lineage>
        <taxon>Bacteria</taxon>
        <taxon>Bacillati</taxon>
        <taxon>Bacillota</taxon>
        <taxon>Bacilli</taxon>
        <taxon>Lactobacillales</taxon>
        <taxon>Lactobacillaceae</taxon>
        <taxon>Loigolactobacillus</taxon>
    </lineage>
</organism>
<feature type="transmembrane region" description="Helical" evidence="1">
    <location>
        <begin position="70"/>
        <end position="87"/>
    </location>
</feature>
<proteinExistence type="predicted"/>
<feature type="transmembrane region" description="Helical" evidence="1">
    <location>
        <begin position="315"/>
        <end position="336"/>
    </location>
</feature>
<keyword evidence="3" id="KW-1185">Reference proteome</keyword>
<feature type="transmembrane region" description="Helical" evidence="1">
    <location>
        <begin position="38"/>
        <end position="58"/>
    </location>
</feature>
<feature type="transmembrane region" description="Helical" evidence="1">
    <location>
        <begin position="154"/>
        <end position="172"/>
    </location>
</feature>
<sequence length="400" mass="45587">MHRFFRVMQIPINGTIIYLLAFSIYFISNSLAFTMFSYVIPSIVGTAIRAIVTGLIVFKMIEFDHFDYRMLIMYFSLLFLSILVAYRSGSKDIFFMMMLILGAQGVSFRSIARLYLFLGTSVLALTVVSAQLGVIKNLVFYRGSTARFALGTIYPTNLAALTFYLMVCYCYLRNVALKAREYLIMFVILCVMYYLTGTRLNVIISIGLLLVMVVYQRYQKNKSSQAELFLVNYSWLAMPIAFFSINWMSYIYSSTDKIQKMIDHLLSGRLGLGHFALTAYPQTLFGRFIEQNGWGGLNGVQPSPGFKYFFIDSSFVRLLAMYGIVFSIVTIGCFTYKARKLNQQNNVLIPLLLMVVAISSIVDANLLEISLNPFLWIFFSNISNNKGLQQRSYTSKANIT</sequence>
<feature type="transmembrane region" description="Helical" evidence="1">
    <location>
        <begin position="202"/>
        <end position="218"/>
    </location>
</feature>
<dbReference type="Proteomes" id="UP001625389">
    <property type="component" value="Unassembled WGS sequence"/>
</dbReference>
<keyword evidence="1" id="KW-1133">Transmembrane helix</keyword>
<feature type="transmembrane region" description="Helical" evidence="1">
    <location>
        <begin position="348"/>
        <end position="367"/>
    </location>
</feature>
<keyword evidence="1" id="KW-0812">Transmembrane</keyword>
<feature type="transmembrane region" description="Helical" evidence="1">
    <location>
        <begin position="12"/>
        <end position="32"/>
    </location>
</feature>
<evidence type="ECO:0000313" key="3">
    <source>
        <dbReference type="Proteomes" id="UP001625389"/>
    </source>
</evidence>
<feature type="transmembrane region" description="Helical" evidence="1">
    <location>
        <begin position="115"/>
        <end position="134"/>
    </location>
</feature>
<evidence type="ECO:0008006" key="4">
    <source>
        <dbReference type="Google" id="ProtNLM"/>
    </source>
</evidence>
<evidence type="ECO:0000313" key="2">
    <source>
        <dbReference type="EMBL" id="MFL2030054.1"/>
    </source>
</evidence>
<dbReference type="EMBL" id="JBGQPK010000055">
    <property type="protein sequence ID" value="MFL2030054.1"/>
    <property type="molecule type" value="Genomic_DNA"/>
</dbReference>
<protein>
    <recommendedName>
        <fullName evidence="4">Polymerase</fullName>
    </recommendedName>
</protein>
<name>A0ABW8UDY7_9LACO</name>
<comment type="caution">
    <text evidence="2">The sequence shown here is derived from an EMBL/GenBank/DDBJ whole genome shotgun (WGS) entry which is preliminary data.</text>
</comment>
<reference evidence="2 3" key="1">
    <citation type="submission" date="2024-08" db="EMBL/GenBank/DDBJ databases">
        <authorList>
            <person name="Arias E."/>
        </authorList>
    </citation>
    <scope>NUCLEOTIDE SEQUENCE [LARGE SCALE GENOMIC DNA]</scope>
    <source>
        <strain evidence="2 3">FAM 25317</strain>
    </source>
</reference>
<dbReference type="RefSeq" id="WP_407137634.1">
    <property type="nucleotide sequence ID" value="NZ_JBGQPK010000055.1"/>
</dbReference>